<organism evidence="2">
    <name type="scientific">Myoviridae sp. ctqfO1</name>
    <dbReference type="NCBI Taxonomy" id="2827710"/>
    <lineage>
        <taxon>Viruses</taxon>
        <taxon>Duplodnaviria</taxon>
        <taxon>Heunggongvirae</taxon>
        <taxon>Uroviricota</taxon>
        <taxon>Caudoviricetes</taxon>
    </lineage>
</organism>
<accession>A0A8S5T2T1</accession>
<proteinExistence type="predicted"/>
<protein>
    <submittedName>
        <fullName evidence="2">Uncharacterized protein</fullName>
    </submittedName>
</protein>
<sequence>MGRALSNDRSSRKSLARGQKTLVTSESPRL</sequence>
<feature type="region of interest" description="Disordered" evidence="1">
    <location>
        <begin position="1"/>
        <end position="30"/>
    </location>
</feature>
<reference evidence="2" key="1">
    <citation type="journal article" date="2021" name="Proc. Natl. Acad. Sci. U.S.A.">
        <title>A Catalog of Tens of Thousands of Viruses from Human Metagenomes Reveals Hidden Associations with Chronic Diseases.</title>
        <authorList>
            <person name="Tisza M.J."/>
            <person name="Buck C.B."/>
        </authorList>
    </citation>
    <scope>NUCLEOTIDE SEQUENCE</scope>
    <source>
        <strain evidence="2">CtqfO1</strain>
    </source>
</reference>
<evidence type="ECO:0000313" key="2">
    <source>
        <dbReference type="EMBL" id="DAF57569.1"/>
    </source>
</evidence>
<name>A0A8S5T2T1_9CAUD</name>
<dbReference type="EMBL" id="BK032734">
    <property type="protein sequence ID" value="DAF57569.1"/>
    <property type="molecule type" value="Genomic_DNA"/>
</dbReference>
<evidence type="ECO:0000256" key="1">
    <source>
        <dbReference type="SAM" id="MobiDB-lite"/>
    </source>
</evidence>
<feature type="compositionally biased region" description="Polar residues" evidence="1">
    <location>
        <begin position="21"/>
        <end position="30"/>
    </location>
</feature>